<reference evidence="3" key="1">
    <citation type="journal article" date="2019" name="Int. J. Syst. Evol. Microbiol.">
        <title>The Global Catalogue of Microorganisms (GCM) 10K type strain sequencing project: providing services to taxonomists for standard genome sequencing and annotation.</title>
        <authorList>
            <consortium name="The Broad Institute Genomics Platform"/>
            <consortium name="The Broad Institute Genome Sequencing Center for Infectious Disease"/>
            <person name="Wu L."/>
            <person name="Ma J."/>
        </authorList>
    </citation>
    <scope>NUCLEOTIDE SEQUENCE [LARGE SCALE GENOMIC DNA]</scope>
    <source>
        <strain evidence="3">JCM 18123</strain>
    </source>
</reference>
<name>A0ABP9GHN8_9ACTN</name>
<dbReference type="EMBL" id="BAABIK010000014">
    <property type="protein sequence ID" value="GAA4944149.1"/>
    <property type="molecule type" value="Genomic_DNA"/>
</dbReference>
<organism evidence="2 3">
    <name type="scientific">Streptomonospora halophila</name>
    <dbReference type="NCBI Taxonomy" id="427369"/>
    <lineage>
        <taxon>Bacteria</taxon>
        <taxon>Bacillati</taxon>
        <taxon>Actinomycetota</taxon>
        <taxon>Actinomycetes</taxon>
        <taxon>Streptosporangiales</taxon>
        <taxon>Nocardiopsidaceae</taxon>
        <taxon>Streptomonospora</taxon>
    </lineage>
</organism>
<evidence type="ECO:0000313" key="3">
    <source>
        <dbReference type="Proteomes" id="UP001499993"/>
    </source>
</evidence>
<evidence type="ECO:0000256" key="1">
    <source>
        <dbReference type="SAM" id="SignalP"/>
    </source>
</evidence>
<feature type="chain" id="PRO_5045829591" evidence="1">
    <location>
        <begin position="20"/>
        <end position="92"/>
    </location>
</feature>
<keyword evidence="3" id="KW-1185">Reference proteome</keyword>
<dbReference type="Proteomes" id="UP001499993">
    <property type="component" value="Unassembled WGS sequence"/>
</dbReference>
<accession>A0ABP9GHN8</accession>
<feature type="signal peptide" evidence="1">
    <location>
        <begin position="1"/>
        <end position="19"/>
    </location>
</feature>
<protein>
    <submittedName>
        <fullName evidence="2">Uncharacterized protein</fullName>
    </submittedName>
</protein>
<keyword evidence="1" id="KW-0732">Signal</keyword>
<gene>
    <name evidence="2" type="ORF">GCM10023224_28830</name>
</gene>
<sequence>MRRYTSWTRWVTLAMLAHAFLAVLRAGEDTGARSDAAEMVPLSCNEIQRLFMTLVADRVHHADHRLSWSQWRRRHQARARRAHYRHRQVAQP</sequence>
<evidence type="ECO:0000313" key="2">
    <source>
        <dbReference type="EMBL" id="GAA4944149.1"/>
    </source>
</evidence>
<proteinExistence type="predicted"/>
<comment type="caution">
    <text evidence="2">The sequence shown here is derived from an EMBL/GenBank/DDBJ whole genome shotgun (WGS) entry which is preliminary data.</text>
</comment>